<dbReference type="EMBL" id="VWXF01000002">
    <property type="protein sequence ID" value="NIF21468.1"/>
    <property type="molecule type" value="Genomic_DNA"/>
</dbReference>
<comment type="caution">
    <text evidence="9">The sequence shown here is derived from an EMBL/GenBank/DDBJ whole genome shotgun (WGS) entry which is preliminary data.</text>
</comment>
<evidence type="ECO:0000256" key="7">
    <source>
        <dbReference type="SAM" id="Phobius"/>
    </source>
</evidence>
<keyword evidence="3 7" id="KW-0812">Transmembrane</keyword>
<dbReference type="InterPro" id="IPR003834">
    <property type="entry name" value="Cyt_c_assmbl_TM_dom"/>
</dbReference>
<feature type="transmembrane region" description="Helical" evidence="7">
    <location>
        <begin position="195"/>
        <end position="214"/>
    </location>
</feature>
<feature type="transmembrane region" description="Helical" evidence="7">
    <location>
        <begin position="114"/>
        <end position="140"/>
    </location>
</feature>
<keyword evidence="10" id="KW-1185">Reference proteome</keyword>
<accession>A0ABX0RBI5</accession>
<evidence type="ECO:0000313" key="10">
    <source>
        <dbReference type="Proteomes" id="UP001515683"/>
    </source>
</evidence>
<feature type="transmembrane region" description="Helical" evidence="7">
    <location>
        <begin position="37"/>
        <end position="59"/>
    </location>
</feature>
<dbReference type="Gene3D" id="3.40.30.10">
    <property type="entry name" value="Glutaredoxin"/>
    <property type="match status" value="1"/>
</dbReference>
<feature type="transmembrane region" description="Helical" evidence="7">
    <location>
        <begin position="71"/>
        <end position="93"/>
    </location>
</feature>
<proteinExistence type="predicted"/>
<dbReference type="PANTHER" id="PTHR42852">
    <property type="entry name" value="THIOL:DISULFIDE INTERCHANGE PROTEIN DSBE"/>
    <property type="match status" value="1"/>
</dbReference>
<keyword evidence="4" id="KW-0201">Cytochrome c-type biogenesis</keyword>
<feature type="transmembrane region" description="Helical" evidence="7">
    <location>
        <begin position="6"/>
        <end position="30"/>
    </location>
</feature>
<feature type="domain" description="Thioredoxin" evidence="8">
    <location>
        <begin position="247"/>
        <end position="392"/>
    </location>
</feature>
<dbReference type="Pfam" id="PF08534">
    <property type="entry name" value="Redoxin"/>
    <property type="match status" value="1"/>
</dbReference>
<evidence type="ECO:0000313" key="9">
    <source>
        <dbReference type="EMBL" id="NIF21468.1"/>
    </source>
</evidence>
<dbReference type="InterPro" id="IPR050553">
    <property type="entry name" value="Thioredoxin_ResA/DsbE_sf"/>
</dbReference>
<evidence type="ECO:0000259" key="8">
    <source>
        <dbReference type="PROSITE" id="PS51352"/>
    </source>
</evidence>
<keyword evidence="6 7" id="KW-0472">Membrane</keyword>
<dbReference type="PROSITE" id="PS51352">
    <property type="entry name" value="THIOREDOXIN_2"/>
    <property type="match status" value="1"/>
</dbReference>
<evidence type="ECO:0000256" key="6">
    <source>
        <dbReference type="ARBA" id="ARBA00023136"/>
    </source>
</evidence>
<gene>
    <name evidence="9" type="ORF">F3J40_07630</name>
</gene>
<protein>
    <submittedName>
        <fullName evidence="9">Redoxin domain-containing protein</fullName>
    </submittedName>
</protein>
<feature type="transmembrane region" description="Helical" evidence="7">
    <location>
        <begin position="152"/>
        <end position="174"/>
    </location>
</feature>
<keyword evidence="2" id="KW-1003">Cell membrane</keyword>
<dbReference type="InterPro" id="IPR036249">
    <property type="entry name" value="Thioredoxin-like_sf"/>
</dbReference>
<dbReference type="SUPFAM" id="SSF52833">
    <property type="entry name" value="Thioredoxin-like"/>
    <property type="match status" value="1"/>
</dbReference>
<evidence type="ECO:0000256" key="2">
    <source>
        <dbReference type="ARBA" id="ARBA00022475"/>
    </source>
</evidence>
<name>A0ABX0RBI5_9GAMM</name>
<evidence type="ECO:0000256" key="3">
    <source>
        <dbReference type="ARBA" id="ARBA00022692"/>
    </source>
</evidence>
<reference evidence="9 10" key="1">
    <citation type="journal article" date="2019" name="bioRxiv">
        <title>Bacteria contribute to plant secondary compound degradation in a generalist herbivore system.</title>
        <authorList>
            <person name="Francoeur C.B."/>
            <person name="Khadempour L."/>
            <person name="Moreira-Soto R.D."/>
            <person name="Gotting K."/>
            <person name="Book A.J."/>
            <person name="Pinto-Tomas A.A."/>
            <person name="Keefover-Ring K."/>
            <person name="Currie C.R."/>
        </authorList>
    </citation>
    <scope>NUCLEOTIDE SEQUENCE [LARGE SCALE GENOMIC DNA]</scope>
    <source>
        <strain evidence="9">Acro-835</strain>
    </source>
</reference>
<dbReference type="RefSeq" id="WP_167013823.1">
    <property type="nucleotide sequence ID" value="NZ_VWXF01000002.1"/>
</dbReference>
<dbReference type="Proteomes" id="UP001515683">
    <property type="component" value="Unassembled WGS sequence"/>
</dbReference>
<evidence type="ECO:0000256" key="5">
    <source>
        <dbReference type="ARBA" id="ARBA00022989"/>
    </source>
</evidence>
<organism evidence="9 10">
    <name type="scientific">Candidatus Pantoea multigeneris</name>
    <dbReference type="NCBI Taxonomy" id="2608357"/>
    <lineage>
        <taxon>Bacteria</taxon>
        <taxon>Pseudomonadati</taxon>
        <taxon>Pseudomonadota</taxon>
        <taxon>Gammaproteobacteria</taxon>
        <taxon>Enterobacterales</taxon>
        <taxon>Erwiniaceae</taxon>
        <taxon>Pantoea</taxon>
    </lineage>
</organism>
<evidence type="ECO:0000256" key="4">
    <source>
        <dbReference type="ARBA" id="ARBA00022748"/>
    </source>
</evidence>
<comment type="subcellular location">
    <subcellularLocation>
        <location evidence="1">Cell membrane</location>
        <topology evidence="1">Multi-pass membrane protein</topology>
    </subcellularLocation>
</comment>
<dbReference type="InterPro" id="IPR013766">
    <property type="entry name" value="Thioredoxin_domain"/>
</dbReference>
<evidence type="ECO:0000256" key="1">
    <source>
        <dbReference type="ARBA" id="ARBA00004651"/>
    </source>
</evidence>
<dbReference type="PANTHER" id="PTHR42852:SF13">
    <property type="entry name" value="PROTEIN DIPZ"/>
    <property type="match status" value="1"/>
</dbReference>
<keyword evidence="5 7" id="KW-1133">Transmembrane helix</keyword>
<dbReference type="InterPro" id="IPR013740">
    <property type="entry name" value="Redoxin"/>
</dbReference>
<dbReference type="Pfam" id="PF02683">
    <property type="entry name" value="DsbD_TM"/>
    <property type="match status" value="1"/>
</dbReference>
<sequence length="396" mass="43035">MSLLIAFLAGMLTLLSPCTLPVLPFVFASVRGKKMHLLALLSGMILMFTLVALLVTATSQWVTQVTAIGRWIALGFLSITALTLLSTRIAQFITRPLVTLGNQLNDASQQRSDLLAALLAGMATGMLWSPCAGPVLGAILSLAVTSQDATSVTFLLAAYGAGAAVMLALVWLTGRSVAVRLQPGMAWMVRLRQGAGGLMLASVALIATGSQSLLQSTPAVAQNLEQHLSQWMRSPTPAVRLQPVSLPQASSALPSLAGGTGWLNGTEVTPEALKGKVVLIDFWTFDCINCQHTLPYVRSWAQKYQSEGLVVIGVHTPEYPWERDATAVNRAIKQWQLPYRVVTDNNYTIWNRFGNQYWPAHYLFDAHGQLRYTAFGEGNYAQQENVIQQLLKEARA</sequence>